<evidence type="ECO:0000313" key="1">
    <source>
        <dbReference type="EMBL" id="KIG17122.1"/>
    </source>
</evidence>
<organism evidence="1 2">
    <name type="scientific">Enhygromyxa salina</name>
    <dbReference type="NCBI Taxonomy" id="215803"/>
    <lineage>
        <taxon>Bacteria</taxon>
        <taxon>Pseudomonadati</taxon>
        <taxon>Myxococcota</taxon>
        <taxon>Polyangia</taxon>
        <taxon>Nannocystales</taxon>
        <taxon>Nannocystaceae</taxon>
        <taxon>Enhygromyxa</taxon>
    </lineage>
</organism>
<gene>
    <name evidence="1" type="ORF">DB30_03719</name>
</gene>
<reference evidence="1 2" key="1">
    <citation type="submission" date="2014-12" db="EMBL/GenBank/DDBJ databases">
        <title>Genome assembly of Enhygromyxa salina DSM 15201.</title>
        <authorList>
            <person name="Sharma G."/>
            <person name="Subramanian S."/>
        </authorList>
    </citation>
    <scope>NUCLEOTIDE SEQUENCE [LARGE SCALE GENOMIC DNA]</scope>
    <source>
        <strain evidence="1 2">DSM 15201</strain>
    </source>
</reference>
<name>A0A0C2DBG6_9BACT</name>
<dbReference type="EMBL" id="JMCC02000029">
    <property type="protein sequence ID" value="KIG17122.1"/>
    <property type="molecule type" value="Genomic_DNA"/>
</dbReference>
<dbReference type="AlphaFoldDB" id="A0A0C2DBG6"/>
<protein>
    <submittedName>
        <fullName evidence="1">Uncharacterized protein</fullName>
    </submittedName>
</protein>
<accession>A0A0C2DBG6</accession>
<dbReference type="Proteomes" id="UP000031599">
    <property type="component" value="Unassembled WGS sequence"/>
</dbReference>
<evidence type="ECO:0000313" key="2">
    <source>
        <dbReference type="Proteomes" id="UP000031599"/>
    </source>
</evidence>
<sequence length="37" mass="4383">MSIAERTNRQFQRYLAMAPLNVNERIDPSLFFALVRN</sequence>
<proteinExistence type="predicted"/>
<comment type="caution">
    <text evidence="1">The sequence shown here is derived from an EMBL/GenBank/DDBJ whole genome shotgun (WGS) entry which is preliminary data.</text>
</comment>